<name>A0A2M9YD28_9LEPT</name>
<proteinExistence type="predicted"/>
<dbReference type="OrthoDB" id="5622130at2"/>
<feature type="transmembrane region" description="Helical" evidence="1">
    <location>
        <begin position="353"/>
        <end position="375"/>
    </location>
</feature>
<reference evidence="3 4" key="1">
    <citation type="submission" date="2017-07" db="EMBL/GenBank/DDBJ databases">
        <title>Leptospira spp. isolated from tropical soils.</title>
        <authorList>
            <person name="Thibeaux R."/>
            <person name="Iraola G."/>
            <person name="Ferres I."/>
            <person name="Bierque E."/>
            <person name="Girault D."/>
            <person name="Soupe-Gilbert M.-E."/>
            <person name="Picardeau M."/>
            <person name="Goarant C."/>
        </authorList>
    </citation>
    <scope>NUCLEOTIDE SEQUENCE [LARGE SCALE GENOMIC DNA]</scope>
    <source>
        <strain evidence="3 4">FH4-C-A2</strain>
    </source>
</reference>
<keyword evidence="1" id="KW-1133">Transmembrane helix</keyword>
<feature type="transmembrane region" description="Helical" evidence="1">
    <location>
        <begin position="125"/>
        <end position="142"/>
    </location>
</feature>
<feature type="transmembrane region" description="Helical" evidence="1">
    <location>
        <begin position="147"/>
        <end position="164"/>
    </location>
</feature>
<feature type="domain" description="DUF2157" evidence="2">
    <location>
        <begin position="9"/>
        <end position="144"/>
    </location>
</feature>
<evidence type="ECO:0000256" key="1">
    <source>
        <dbReference type="SAM" id="Phobius"/>
    </source>
</evidence>
<feature type="transmembrane region" description="Helical" evidence="1">
    <location>
        <begin position="208"/>
        <end position="232"/>
    </location>
</feature>
<feature type="transmembrane region" description="Helical" evidence="1">
    <location>
        <begin position="252"/>
        <end position="270"/>
    </location>
</feature>
<protein>
    <recommendedName>
        <fullName evidence="2">DUF2157 domain-containing protein</fullName>
    </recommendedName>
</protein>
<feature type="transmembrane region" description="Helical" evidence="1">
    <location>
        <begin position="98"/>
        <end position="119"/>
    </location>
</feature>
<feature type="transmembrane region" description="Helical" evidence="1">
    <location>
        <begin position="282"/>
        <end position="301"/>
    </location>
</feature>
<dbReference type="Pfam" id="PF09925">
    <property type="entry name" value="DUF2157"/>
    <property type="match status" value="1"/>
</dbReference>
<feature type="transmembrane region" description="Helical" evidence="1">
    <location>
        <begin position="307"/>
        <end position="325"/>
    </location>
</feature>
<dbReference type="Proteomes" id="UP000231926">
    <property type="component" value="Unassembled WGS sequence"/>
</dbReference>
<organism evidence="3 4">
    <name type="scientific">Leptospira saintgironsiae</name>
    <dbReference type="NCBI Taxonomy" id="2023183"/>
    <lineage>
        <taxon>Bacteria</taxon>
        <taxon>Pseudomonadati</taxon>
        <taxon>Spirochaetota</taxon>
        <taxon>Spirochaetia</taxon>
        <taxon>Leptospirales</taxon>
        <taxon>Leptospiraceae</taxon>
        <taxon>Leptospira</taxon>
    </lineage>
</organism>
<feature type="transmembrane region" description="Helical" evidence="1">
    <location>
        <begin position="35"/>
        <end position="57"/>
    </location>
</feature>
<evidence type="ECO:0000313" key="4">
    <source>
        <dbReference type="Proteomes" id="UP000231926"/>
    </source>
</evidence>
<dbReference type="InterPro" id="IPR018677">
    <property type="entry name" value="DUF2157"/>
</dbReference>
<feature type="transmembrane region" description="Helical" evidence="1">
    <location>
        <begin position="330"/>
        <end position="347"/>
    </location>
</feature>
<evidence type="ECO:0000313" key="3">
    <source>
        <dbReference type="EMBL" id="PJZ49450.1"/>
    </source>
</evidence>
<evidence type="ECO:0000259" key="2">
    <source>
        <dbReference type="Pfam" id="PF09925"/>
    </source>
</evidence>
<dbReference type="RefSeq" id="WP_100710017.1">
    <property type="nucleotide sequence ID" value="NZ_NPDR01000003.1"/>
</dbReference>
<keyword evidence="4" id="KW-1185">Reference proteome</keyword>
<feature type="transmembrane region" description="Helical" evidence="1">
    <location>
        <begin position="63"/>
        <end position="86"/>
    </location>
</feature>
<sequence>MNWKKKLKTWVDSGLISQSQAESILKFEDSKKIPYVFYSFLALGIVVIGLGVIAMVAANWDKIHYSVKLIASFSLLSGIGITILYSQSKEIWNDTVRYLLVLLLCVLFFANIGLVSQIYHTQGKLYQALLLWSGITLLLVIMYPGRVLQHLWIAIFSSSFLSWIDNHPDIGWKERSHYFSLFFFVASWVFAGIAIFKERRLETKESKTSILVNPFLLWAFGFFLTSSIWGSFETHDIPNLDQDPEFARRYDLPFSWYWPLLLPILLIVVSQIFRNRFSRRKIILLSISGLFLGFLNYPQLFHWYGKYPAMVFFFLSWIPFTFLFFQSRRWFDLSLLILGLRFVSVYLEVFGSLLATGIGLIVSGAFILGFSILVFRMREKIRDAANQLFAEEEELGI</sequence>
<dbReference type="EMBL" id="NPDR01000003">
    <property type="protein sequence ID" value="PJZ49450.1"/>
    <property type="molecule type" value="Genomic_DNA"/>
</dbReference>
<keyword evidence="1" id="KW-0812">Transmembrane</keyword>
<accession>A0A2M9YD28</accession>
<feature type="transmembrane region" description="Helical" evidence="1">
    <location>
        <begin position="176"/>
        <end position="196"/>
    </location>
</feature>
<comment type="caution">
    <text evidence="3">The sequence shown here is derived from an EMBL/GenBank/DDBJ whole genome shotgun (WGS) entry which is preliminary data.</text>
</comment>
<gene>
    <name evidence="3" type="ORF">CH362_08975</name>
</gene>
<dbReference type="AlphaFoldDB" id="A0A2M9YD28"/>
<keyword evidence="1" id="KW-0472">Membrane</keyword>